<dbReference type="Proteomes" id="UP000553963">
    <property type="component" value="Unassembled WGS sequence"/>
</dbReference>
<dbReference type="AlphaFoldDB" id="A0A840AW36"/>
<gene>
    <name evidence="1" type="ORF">GGR25_004441</name>
</gene>
<dbReference type="Pfam" id="PF10649">
    <property type="entry name" value="DUF2478"/>
    <property type="match status" value="1"/>
</dbReference>
<comment type="caution">
    <text evidence="1">The sequence shown here is derived from an EMBL/GenBank/DDBJ whole genome shotgun (WGS) entry which is preliminary data.</text>
</comment>
<dbReference type="InterPro" id="IPR018912">
    <property type="entry name" value="DUF2478"/>
</dbReference>
<sequence>MMADDAHRPITAIVYADGAAFEALLDEAVRNLAARGVRLAGVVQQSIARPGRRKCDMVLRDLATGRLHPISEHRGEAARGCALDVDLLLRACAAAEAGLTDGTALVVLSKFGKVECEGGGVRGLIEAALERGIPVMIGVPAINLQPFRTYAADLARLVPIAHLHPGLLDEALAQEAC</sequence>
<name>A0A840AW36_9HYPH</name>
<evidence type="ECO:0008006" key="3">
    <source>
        <dbReference type="Google" id="ProtNLM"/>
    </source>
</evidence>
<accession>A0A840AW36</accession>
<protein>
    <recommendedName>
        <fullName evidence="3">DUF2478 domain-containing protein</fullName>
    </recommendedName>
</protein>
<proteinExistence type="predicted"/>
<dbReference type="RefSeq" id="WP_183401028.1">
    <property type="nucleotide sequence ID" value="NZ_JACIDS010000006.1"/>
</dbReference>
<evidence type="ECO:0000313" key="2">
    <source>
        <dbReference type="Proteomes" id="UP000553963"/>
    </source>
</evidence>
<keyword evidence="2" id="KW-1185">Reference proteome</keyword>
<dbReference type="EMBL" id="JACIDS010000006">
    <property type="protein sequence ID" value="MBB3933368.1"/>
    <property type="molecule type" value="Genomic_DNA"/>
</dbReference>
<organism evidence="1 2">
    <name type="scientific">Kaistia hirudinis</name>
    <dbReference type="NCBI Taxonomy" id="1293440"/>
    <lineage>
        <taxon>Bacteria</taxon>
        <taxon>Pseudomonadati</taxon>
        <taxon>Pseudomonadota</taxon>
        <taxon>Alphaproteobacteria</taxon>
        <taxon>Hyphomicrobiales</taxon>
        <taxon>Kaistiaceae</taxon>
        <taxon>Kaistia</taxon>
    </lineage>
</organism>
<evidence type="ECO:0000313" key="1">
    <source>
        <dbReference type="EMBL" id="MBB3933368.1"/>
    </source>
</evidence>
<reference evidence="1 2" key="1">
    <citation type="submission" date="2020-08" db="EMBL/GenBank/DDBJ databases">
        <title>Genomic Encyclopedia of Type Strains, Phase IV (KMG-IV): sequencing the most valuable type-strain genomes for metagenomic binning, comparative biology and taxonomic classification.</title>
        <authorList>
            <person name="Goeker M."/>
        </authorList>
    </citation>
    <scope>NUCLEOTIDE SEQUENCE [LARGE SCALE GENOMIC DNA]</scope>
    <source>
        <strain evidence="1 2">DSM 25966</strain>
    </source>
</reference>